<dbReference type="InterPro" id="IPR024344">
    <property type="entry name" value="MDMPI_metal-binding"/>
</dbReference>
<evidence type="ECO:0000313" key="2">
    <source>
        <dbReference type="EMBL" id="QXN95496.1"/>
    </source>
</evidence>
<dbReference type="NCBIfam" id="TIGR03083">
    <property type="entry name" value="maleylpyruvate isomerase family mycothiol-dependent enzyme"/>
    <property type="match status" value="1"/>
</dbReference>
<name>A0ABX8S290_NOCIO</name>
<dbReference type="InterPro" id="IPR017517">
    <property type="entry name" value="Maleyloyr_isom"/>
</dbReference>
<dbReference type="GO" id="GO:0016853">
    <property type="term" value="F:isomerase activity"/>
    <property type="evidence" value="ECO:0007669"/>
    <property type="project" value="UniProtKB-KW"/>
</dbReference>
<keyword evidence="3" id="KW-1185">Reference proteome</keyword>
<keyword evidence="2" id="KW-0413">Isomerase</keyword>
<dbReference type="Proteomes" id="UP000694257">
    <property type="component" value="Chromosome"/>
</dbReference>
<evidence type="ECO:0000259" key="1">
    <source>
        <dbReference type="Pfam" id="PF11716"/>
    </source>
</evidence>
<dbReference type="Pfam" id="PF11716">
    <property type="entry name" value="MDMPI_N"/>
    <property type="match status" value="1"/>
</dbReference>
<proteinExistence type="predicted"/>
<gene>
    <name evidence="2" type="ORF">KV110_12215</name>
</gene>
<dbReference type="EMBL" id="CP078145">
    <property type="protein sequence ID" value="QXN95496.1"/>
    <property type="molecule type" value="Genomic_DNA"/>
</dbReference>
<feature type="domain" description="Mycothiol-dependent maleylpyruvate isomerase metal-binding" evidence="1">
    <location>
        <begin position="2"/>
        <end position="91"/>
    </location>
</feature>
<protein>
    <submittedName>
        <fullName evidence="2">Maleylpyruvate isomerase family mycothiol-dependent enzyme</fullName>
    </submittedName>
</protein>
<reference evidence="2 3" key="1">
    <citation type="submission" date="2021-07" db="EMBL/GenBank/DDBJ databases">
        <title>Whole Genome Sequence of Nocardia Iowensis.</title>
        <authorList>
            <person name="Lamm A."/>
            <person name="Collins-Fairclough A.M."/>
            <person name="Bunk B."/>
            <person name="Sproer C."/>
        </authorList>
    </citation>
    <scope>NUCLEOTIDE SEQUENCE [LARGE SCALE GENOMIC DNA]</scope>
    <source>
        <strain evidence="2 3">NRRL 5646</strain>
    </source>
</reference>
<accession>A0ABX8S290</accession>
<organism evidence="2 3">
    <name type="scientific">Nocardia iowensis</name>
    <dbReference type="NCBI Taxonomy" id="204891"/>
    <lineage>
        <taxon>Bacteria</taxon>
        <taxon>Bacillati</taxon>
        <taxon>Actinomycetota</taxon>
        <taxon>Actinomycetes</taxon>
        <taxon>Mycobacteriales</taxon>
        <taxon>Nocardiaceae</taxon>
        <taxon>Nocardia</taxon>
    </lineage>
</organism>
<sequence>MLAEERAELISLLRTLSDEEWAAPSLCRGWRVRDVVGHLLYDTIALPTYGAIAARSGFSIDGLNGRLVEKAKALPTTVLVDKLEAEAGRIAKYAPRLILADVMVHQQDIRRPLGRTRTIPADRLTTVLDHPDPFALPWRRTKGLRFVATDVSWSKGSGPEVRGPGEAIALAVVGRAVAVDELAGDGVAELRRRCA</sequence>
<evidence type="ECO:0000313" key="3">
    <source>
        <dbReference type="Proteomes" id="UP000694257"/>
    </source>
</evidence>